<reference evidence="2 3" key="1">
    <citation type="journal article" date="2015" name="Front. Microbiol.">
        <title>Genome sequence of the plant growth promoting endophytic yeast Rhodotorula graminis WP1.</title>
        <authorList>
            <person name="Firrincieli A."/>
            <person name="Otillar R."/>
            <person name="Salamov A."/>
            <person name="Schmutz J."/>
            <person name="Khan Z."/>
            <person name="Redman R.S."/>
            <person name="Fleck N.D."/>
            <person name="Lindquist E."/>
            <person name="Grigoriev I.V."/>
            <person name="Doty S.L."/>
        </authorList>
    </citation>
    <scope>NUCLEOTIDE SEQUENCE [LARGE SCALE GENOMIC DNA]</scope>
    <source>
        <strain evidence="2 3">WP1</strain>
    </source>
</reference>
<dbReference type="Proteomes" id="UP000053890">
    <property type="component" value="Unassembled WGS sequence"/>
</dbReference>
<dbReference type="OrthoDB" id="10564593at2759"/>
<sequence length="115" mass="12056">MTDCCCLVVHLALCLVPPFPPVAIFLVSGCSCLCIVDLVLVLVSVGIPLFLSLLLNVATWQVTVGAGLGICYFLAFCIAVWAVWTADLRAFSPRATFRRPAVGAAPCSPLCGAQG</sequence>
<proteinExistence type="predicted"/>
<protein>
    <submittedName>
        <fullName evidence="2">Uncharacterized protein</fullName>
    </submittedName>
</protein>
<evidence type="ECO:0000313" key="2">
    <source>
        <dbReference type="EMBL" id="KPV74855.1"/>
    </source>
</evidence>
<dbReference type="RefSeq" id="XP_018270904.1">
    <property type="nucleotide sequence ID" value="XM_018414399.1"/>
</dbReference>
<evidence type="ECO:0000313" key="3">
    <source>
        <dbReference type="Proteomes" id="UP000053890"/>
    </source>
</evidence>
<gene>
    <name evidence="2" type="ORF">RHOBADRAFT_44376</name>
</gene>
<dbReference type="GeneID" id="28974847"/>
<keyword evidence="1" id="KW-1133">Transmembrane helix</keyword>
<name>A0A194S2X5_RHOGW</name>
<feature type="transmembrane region" description="Helical" evidence="1">
    <location>
        <begin position="24"/>
        <end position="55"/>
    </location>
</feature>
<keyword evidence="3" id="KW-1185">Reference proteome</keyword>
<organism evidence="2 3">
    <name type="scientific">Rhodotorula graminis (strain WP1)</name>
    <dbReference type="NCBI Taxonomy" id="578459"/>
    <lineage>
        <taxon>Eukaryota</taxon>
        <taxon>Fungi</taxon>
        <taxon>Dikarya</taxon>
        <taxon>Basidiomycota</taxon>
        <taxon>Pucciniomycotina</taxon>
        <taxon>Microbotryomycetes</taxon>
        <taxon>Sporidiobolales</taxon>
        <taxon>Sporidiobolaceae</taxon>
        <taxon>Rhodotorula</taxon>
    </lineage>
</organism>
<accession>A0A194S2X5</accession>
<keyword evidence="1" id="KW-0472">Membrane</keyword>
<dbReference type="EMBL" id="KQ474079">
    <property type="protein sequence ID" value="KPV74855.1"/>
    <property type="molecule type" value="Genomic_DNA"/>
</dbReference>
<dbReference type="AlphaFoldDB" id="A0A194S2X5"/>
<keyword evidence="1" id="KW-0812">Transmembrane</keyword>
<feature type="transmembrane region" description="Helical" evidence="1">
    <location>
        <begin position="62"/>
        <end position="84"/>
    </location>
</feature>
<evidence type="ECO:0000256" key="1">
    <source>
        <dbReference type="SAM" id="Phobius"/>
    </source>
</evidence>